<dbReference type="SUPFAM" id="SSF56672">
    <property type="entry name" value="DNA/RNA polymerases"/>
    <property type="match status" value="1"/>
</dbReference>
<dbReference type="PANTHER" id="PTHR11439">
    <property type="entry name" value="GAG-POL-RELATED RETROTRANSPOSON"/>
    <property type="match status" value="1"/>
</dbReference>
<protein>
    <recommendedName>
        <fullName evidence="1">Reverse transcriptase Ty1/copia-type domain-containing protein</fullName>
    </recommendedName>
</protein>
<evidence type="ECO:0000259" key="1">
    <source>
        <dbReference type="Pfam" id="PF07727"/>
    </source>
</evidence>
<feature type="domain" description="Reverse transcriptase Ty1/copia-type" evidence="1">
    <location>
        <begin position="21"/>
        <end position="156"/>
    </location>
</feature>
<name>A0AAD8IUN0_9APIA</name>
<gene>
    <name evidence="2" type="ORF">POM88_010585</name>
</gene>
<dbReference type="PANTHER" id="PTHR11439:SF498">
    <property type="entry name" value="DNAK FAMILY PROTEIN"/>
    <property type="match status" value="1"/>
</dbReference>
<proteinExistence type="predicted"/>
<dbReference type="Proteomes" id="UP001237642">
    <property type="component" value="Unassembled WGS sequence"/>
</dbReference>
<dbReference type="InterPro" id="IPR043502">
    <property type="entry name" value="DNA/RNA_pol_sf"/>
</dbReference>
<dbReference type="EMBL" id="JAUIZM010000003">
    <property type="protein sequence ID" value="KAK1391529.1"/>
    <property type="molecule type" value="Genomic_DNA"/>
</dbReference>
<dbReference type="Pfam" id="PF07727">
    <property type="entry name" value="RVT_2"/>
    <property type="match status" value="1"/>
</dbReference>
<dbReference type="InterPro" id="IPR013103">
    <property type="entry name" value="RVT_2"/>
</dbReference>
<dbReference type="CDD" id="cd09272">
    <property type="entry name" value="RNase_HI_RT_Ty1"/>
    <property type="match status" value="4"/>
</dbReference>
<evidence type="ECO:0000313" key="3">
    <source>
        <dbReference type="Proteomes" id="UP001237642"/>
    </source>
</evidence>
<dbReference type="AlphaFoldDB" id="A0AAD8IUN0"/>
<accession>A0AAD8IUN0</accession>
<evidence type="ECO:0000313" key="2">
    <source>
        <dbReference type="EMBL" id="KAK1391529.1"/>
    </source>
</evidence>
<organism evidence="2 3">
    <name type="scientific">Heracleum sosnowskyi</name>
    <dbReference type="NCBI Taxonomy" id="360622"/>
    <lineage>
        <taxon>Eukaryota</taxon>
        <taxon>Viridiplantae</taxon>
        <taxon>Streptophyta</taxon>
        <taxon>Embryophyta</taxon>
        <taxon>Tracheophyta</taxon>
        <taxon>Spermatophyta</taxon>
        <taxon>Magnoliopsida</taxon>
        <taxon>eudicotyledons</taxon>
        <taxon>Gunneridae</taxon>
        <taxon>Pentapetalae</taxon>
        <taxon>asterids</taxon>
        <taxon>campanulids</taxon>
        <taxon>Apiales</taxon>
        <taxon>Apiaceae</taxon>
        <taxon>Apioideae</taxon>
        <taxon>apioid superclade</taxon>
        <taxon>Tordylieae</taxon>
        <taxon>Tordyliinae</taxon>
        <taxon>Heracleum</taxon>
    </lineage>
</organism>
<reference evidence="2" key="2">
    <citation type="submission" date="2023-05" db="EMBL/GenBank/DDBJ databases">
        <authorList>
            <person name="Schelkunov M.I."/>
        </authorList>
    </citation>
    <scope>NUCLEOTIDE SEQUENCE</scope>
    <source>
        <strain evidence="2">Hsosn_3</strain>
        <tissue evidence="2">Leaf</tissue>
    </source>
</reference>
<comment type="caution">
    <text evidence="2">The sequence shown here is derived from an EMBL/GenBank/DDBJ whole genome shotgun (WGS) entry which is preliminary data.</text>
</comment>
<sequence>MRVPPGYFDLSTHLCLPSGIDTSTLVCRLRKSLYGLKQAPRCWFTKFCTALLAYGFVQCHSDNSLFTFIKDSLFIVVLVYVDDILITGSSSVAIKKVIDFLASNFKIKDLGSLKYFLGLEIARSSSGIYLHQRKYTLDILADAGFSDCKPSKIPMEQNHNLQKNTSDFLSPSDVSLYRRLVGRLLYLTITRPELSYPIQVLSQFITKPRIDHLTAAFKVLHFIKASPGQGIFFPASSSLTLTAFSDSDWGGDILTRHSLTGYCVLFGQSLISWKCKKQHTVSKSSAEAEYRGLADTCCEITWLLAIFRTFDIDCLTPGIYLHQRKYTLDILADAGFSDCKPSKIPMEQNHNLQKNTSDFLSPSDVSLYRRLVGRLLYLTITRPELSYPIQVLSQFITKPRIDHLTAAFKVLHFIKASPGQGIFFPASSSLTLTAFSDSDWGGDILTRHSLTGYCVLFGQSLISWKCKKQHTVSKSSAKAEYRGLADTCCEITWLLAIFRTFDIDCLTPGIYLHQRKYTLDILADAGFSDCKPSKIPMEQNHNLQKNTSDFLSPSDVSLYRRLVGRLLYLTITRPELSYPIQVLSQFITKPRIDHLTAAFKVLHFIKASPGQGIFFPASSSLTLTAFSDSDWGGDILTRHSLTGYCVLFGQSLISWKCKKQHTVSKSSAEAEYRGLADTCCEITWLLAIFRTFDIDCLTPGIYLHQRKYTLDILADAGFSDCKPSKIPMEQNHNLQKNTSDFLSPSDVSLYRRLVGRLLYLTITRPELSYPIQVLSQFITKPRIDHLTAAFKVLHFIKASPGQGIFFPASSSLTLTAFSDSDWGGDILTRHSLTGYCVLFGESLISWKCKKQHTVSKSSAEAEYRSLADTCCEITWLLAIFRTFDIDCLTTNKSTSSSV</sequence>
<keyword evidence="3" id="KW-1185">Reference proteome</keyword>
<reference evidence="2" key="1">
    <citation type="submission" date="2023-02" db="EMBL/GenBank/DDBJ databases">
        <title>Genome of toxic invasive species Heracleum sosnowskyi carries increased number of genes despite the absence of recent whole-genome duplications.</title>
        <authorList>
            <person name="Schelkunov M."/>
            <person name="Shtratnikova V."/>
            <person name="Makarenko M."/>
            <person name="Klepikova A."/>
            <person name="Omelchenko D."/>
            <person name="Novikova G."/>
            <person name="Obukhova E."/>
            <person name="Bogdanov V."/>
            <person name="Penin A."/>
            <person name="Logacheva M."/>
        </authorList>
    </citation>
    <scope>NUCLEOTIDE SEQUENCE</scope>
    <source>
        <strain evidence="2">Hsosn_3</strain>
        <tissue evidence="2">Leaf</tissue>
    </source>
</reference>